<dbReference type="RefSeq" id="WP_088986769.1">
    <property type="nucleotide sequence ID" value="NZ_LT607409.1"/>
</dbReference>
<name>A0A1C4UZC0_9ACTN</name>
<evidence type="ECO:0000256" key="3">
    <source>
        <dbReference type="SAM" id="SignalP"/>
    </source>
</evidence>
<feature type="signal peptide" evidence="3">
    <location>
        <begin position="1"/>
        <end position="32"/>
    </location>
</feature>
<proteinExistence type="predicted"/>
<organism evidence="4 5">
    <name type="scientific">Micromonospora chokoriensis</name>
    <dbReference type="NCBI Taxonomy" id="356851"/>
    <lineage>
        <taxon>Bacteria</taxon>
        <taxon>Bacillati</taxon>
        <taxon>Actinomycetota</taxon>
        <taxon>Actinomycetes</taxon>
        <taxon>Micromonosporales</taxon>
        <taxon>Micromonosporaceae</taxon>
        <taxon>Micromonospora</taxon>
    </lineage>
</organism>
<evidence type="ECO:0000313" key="4">
    <source>
        <dbReference type="EMBL" id="SCE77042.1"/>
    </source>
</evidence>
<gene>
    <name evidence="4" type="ORF">GA0070612_0902</name>
</gene>
<dbReference type="AlphaFoldDB" id="A0A1C4UZC0"/>
<protein>
    <submittedName>
        <fullName evidence="4">LPXTG-motif cell wall anchor domain-containing protein</fullName>
    </submittedName>
</protein>
<reference evidence="5" key="1">
    <citation type="submission" date="2016-06" db="EMBL/GenBank/DDBJ databases">
        <authorList>
            <person name="Varghese N."/>
            <person name="Submissions Spin"/>
        </authorList>
    </citation>
    <scope>NUCLEOTIDE SEQUENCE [LARGE SCALE GENOMIC DNA]</scope>
    <source>
        <strain evidence="5">DSM 45160</strain>
    </source>
</reference>
<feature type="compositionally biased region" description="Pro residues" evidence="1">
    <location>
        <begin position="332"/>
        <end position="348"/>
    </location>
</feature>
<sequence>MTAFHRSALARAGVVALLAAGGLATVAAPAQAADQADLALVPLSYELAKGVKAAKAKPFKFRVDNSRSTVDAKGVSYTANVSQLDKNMVGFVVPDGCQVKGKTFTCQLGDLPAGTSEEFGIPLFSTGGRGDAGTLVVTIKSTTVDPKRGDNKVEHAITVAKPGYDLTSWVQDVQANVVVNGVKGDDPNLRPVRRGETVPLDWAVYNDGSRKATGIFYGLTLPVGVTFAQKPEGCLEQVFQGKQQLFCEDAGAVVKPGQYYTSDVQVTVGDDVTEPVLHEGDLFAYGLDGAAGQPEEEPEVASQAQRKAFTEVDVMDNHTTFEAFVDLTASPTPTPTPTPTATPTPTPTATPTGTPTPSGTSTPGTTTSPAAGGGGGGGGLPVTGVQAGLIGGIGALILLAGGALLVLSRRRKVVLVAPGDEKSTD</sequence>
<keyword evidence="2" id="KW-0472">Membrane</keyword>
<feature type="compositionally biased region" description="Low complexity" evidence="1">
    <location>
        <begin position="349"/>
        <end position="370"/>
    </location>
</feature>
<keyword evidence="3" id="KW-0732">Signal</keyword>
<keyword evidence="2" id="KW-1133">Transmembrane helix</keyword>
<accession>A0A1C4UZC0</accession>
<evidence type="ECO:0000313" key="5">
    <source>
        <dbReference type="Proteomes" id="UP000198224"/>
    </source>
</evidence>
<feature type="region of interest" description="Disordered" evidence="1">
    <location>
        <begin position="327"/>
        <end position="377"/>
    </location>
</feature>
<feature type="chain" id="PRO_5008705322" evidence="3">
    <location>
        <begin position="33"/>
        <end position="425"/>
    </location>
</feature>
<evidence type="ECO:0000256" key="2">
    <source>
        <dbReference type="SAM" id="Phobius"/>
    </source>
</evidence>
<dbReference type="Proteomes" id="UP000198224">
    <property type="component" value="Chromosome I"/>
</dbReference>
<keyword evidence="2" id="KW-0812">Transmembrane</keyword>
<keyword evidence="5" id="KW-1185">Reference proteome</keyword>
<dbReference type="EMBL" id="LT607409">
    <property type="protein sequence ID" value="SCE77042.1"/>
    <property type="molecule type" value="Genomic_DNA"/>
</dbReference>
<feature type="transmembrane region" description="Helical" evidence="2">
    <location>
        <begin position="387"/>
        <end position="407"/>
    </location>
</feature>
<evidence type="ECO:0000256" key="1">
    <source>
        <dbReference type="SAM" id="MobiDB-lite"/>
    </source>
</evidence>